<gene>
    <name evidence="1" type="ORF">HPLM_LOCUS8485</name>
</gene>
<dbReference type="OMA" id="EVIFNTH"/>
<proteinExistence type="predicted"/>
<accession>A0A0N4WD55</accession>
<dbReference type="OrthoDB" id="5862088at2759"/>
<evidence type="ECO:0000313" key="1">
    <source>
        <dbReference type="EMBL" id="VDO35020.1"/>
    </source>
</evidence>
<name>A0A0N4WD55_HAEPC</name>
<sequence length="258" mass="29362">MSSEREGEICSNEMGSQPILFISDLKQVVGKQYSVPLGRKNDAFVAETLIPLNLLKKIIEHLPTLAMRVQLTIPSSYFNIERLINLNLEQLPTKPSAQKILTIILNGGKPPGHDWVITVAEGSPREFFVHRKVLEDAKRCKQVVIHTHTSLPSEQLLMVSHEDRCILTATHASDMKTILTYFYLRQYEIPSYDTFARVGRTLCLLFPQEVILGFFEHWEVAIARDLLQKNPSILIHSEFMGTVCYAPPTRHPFRIVVA</sequence>
<dbReference type="STRING" id="6290.A0A0N4WD55"/>
<reference evidence="1 2" key="2">
    <citation type="submission" date="2018-11" db="EMBL/GenBank/DDBJ databases">
        <authorList>
            <consortium name="Pathogen Informatics"/>
        </authorList>
    </citation>
    <scope>NUCLEOTIDE SEQUENCE [LARGE SCALE GENOMIC DNA]</scope>
    <source>
        <strain evidence="1 2">MHpl1</strain>
    </source>
</reference>
<reference evidence="3" key="1">
    <citation type="submission" date="2017-02" db="UniProtKB">
        <authorList>
            <consortium name="WormBaseParasite"/>
        </authorList>
    </citation>
    <scope>IDENTIFICATION</scope>
</reference>
<dbReference type="EMBL" id="UZAF01016872">
    <property type="protein sequence ID" value="VDO35020.1"/>
    <property type="molecule type" value="Genomic_DNA"/>
</dbReference>
<evidence type="ECO:0000313" key="3">
    <source>
        <dbReference type="WBParaSite" id="HPLM_0000849301-mRNA-1"/>
    </source>
</evidence>
<keyword evidence="2" id="KW-1185">Reference proteome</keyword>
<protein>
    <submittedName>
        <fullName evidence="3">BTB domain-containing protein</fullName>
    </submittedName>
</protein>
<dbReference type="Proteomes" id="UP000268014">
    <property type="component" value="Unassembled WGS sequence"/>
</dbReference>
<dbReference type="WBParaSite" id="HPLM_0000849301-mRNA-1">
    <property type="protein sequence ID" value="HPLM_0000849301-mRNA-1"/>
    <property type="gene ID" value="HPLM_0000849301"/>
</dbReference>
<organism evidence="3">
    <name type="scientific">Haemonchus placei</name>
    <name type="common">Barber's pole worm</name>
    <dbReference type="NCBI Taxonomy" id="6290"/>
    <lineage>
        <taxon>Eukaryota</taxon>
        <taxon>Metazoa</taxon>
        <taxon>Ecdysozoa</taxon>
        <taxon>Nematoda</taxon>
        <taxon>Chromadorea</taxon>
        <taxon>Rhabditida</taxon>
        <taxon>Rhabditina</taxon>
        <taxon>Rhabditomorpha</taxon>
        <taxon>Strongyloidea</taxon>
        <taxon>Trichostrongylidae</taxon>
        <taxon>Haemonchus</taxon>
    </lineage>
</organism>
<evidence type="ECO:0000313" key="2">
    <source>
        <dbReference type="Proteomes" id="UP000268014"/>
    </source>
</evidence>
<dbReference type="AlphaFoldDB" id="A0A0N4WD55"/>